<protein>
    <recommendedName>
        <fullName evidence="8 18">3-dehydroquinate synthase</fullName>
        <shortName evidence="18">DHQS</shortName>
        <ecNumber evidence="7 18">4.2.3.4</ecNumber>
    </recommendedName>
</protein>
<dbReference type="InterPro" id="IPR056179">
    <property type="entry name" value="DHQS_C"/>
</dbReference>
<dbReference type="Gene3D" id="1.20.1090.10">
    <property type="entry name" value="Dehydroquinate synthase-like - alpha domain"/>
    <property type="match status" value="1"/>
</dbReference>
<comment type="pathway">
    <text evidence="5 18">Metabolic intermediate biosynthesis; chorismate biosynthesis; chorismate from D-erythrose 4-phosphate and phosphoenolpyruvate: step 2/7.</text>
</comment>
<name>A0A4R3JCV7_9PROT</name>
<evidence type="ECO:0000256" key="6">
    <source>
        <dbReference type="ARBA" id="ARBA00005412"/>
    </source>
</evidence>
<dbReference type="InterPro" id="IPR050071">
    <property type="entry name" value="Dehydroquinate_synthase"/>
</dbReference>
<dbReference type="PIRSF" id="PIRSF001455">
    <property type="entry name" value="DHQ_synth"/>
    <property type="match status" value="1"/>
</dbReference>
<comment type="catalytic activity">
    <reaction evidence="1 18">
        <text>7-phospho-2-dehydro-3-deoxy-D-arabino-heptonate = 3-dehydroquinate + phosphate</text>
        <dbReference type="Rhea" id="RHEA:21968"/>
        <dbReference type="ChEBI" id="CHEBI:32364"/>
        <dbReference type="ChEBI" id="CHEBI:43474"/>
        <dbReference type="ChEBI" id="CHEBI:58394"/>
        <dbReference type="EC" id="4.2.3.4"/>
    </reaction>
</comment>
<comment type="caution">
    <text evidence="18">Lacks conserved residue(s) required for the propagation of feature annotation.</text>
</comment>
<evidence type="ECO:0000313" key="22">
    <source>
        <dbReference type="Proteomes" id="UP000295304"/>
    </source>
</evidence>
<organism evidence="21 22">
    <name type="scientific">Varunaivibrio sulfuroxidans</name>
    <dbReference type="NCBI Taxonomy" id="1773489"/>
    <lineage>
        <taxon>Bacteria</taxon>
        <taxon>Pseudomonadati</taxon>
        <taxon>Pseudomonadota</taxon>
        <taxon>Alphaproteobacteria</taxon>
        <taxon>Rhodospirillales</taxon>
        <taxon>Magnetovibrionaceae</taxon>
        <taxon>Varunaivibrio</taxon>
    </lineage>
</organism>
<gene>
    <name evidence="18" type="primary">aroB</name>
    <name evidence="21" type="ORF">EDD55_103129</name>
</gene>
<comment type="cofactor">
    <cofactor evidence="2 18">
        <name>NAD(+)</name>
        <dbReference type="ChEBI" id="CHEBI:57540"/>
    </cofactor>
</comment>
<dbReference type="InterPro" id="IPR030960">
    <property type="entry name" value="DHQS/DOIS_N"/>
</dbReference>
<evidence type="ECO:0000256" key="17">
    <source>
        <dbReference type="ARBA" id="ARBA00023285"/>
    </source>
</evidence>
<evidence type="ECO:0000256" key="13">
    <source>
        <dbReference type="ARBA" id="ARBA00022833"/>
    </source>
</evidence>
<dbReference type="OrthoDB" id="9806583at2"/>
<dbReference type="AlphaFoldDB" id="A0A4R3JCV7"/>
<sequence length="384" mass="41082">MTHPSHPTPEPALQTLNVALGERSYDIFVGEGLIARSAGLLRPLLPQPRVVIVTDTNVAPLYLEPLRRALEGGGISSDAVVLPAGEPTKDFGHLETLVSRLLDLKVERQTTLIALGGGVIGDITGFAAAITLRGLPFVQIPTTLLAQVDSSVGGKTGINTRHGKNLVGAFYQPLAVIADTDTFDTLPMRQVLAGYGEVVKYGAIDDPDFFSWLERHGADMVAHADPVARRHAVLHSCRAKAAIVAGDERESGARALLNLGHTFAHALESTVGYGDGLLHGEAVAIGIVLAFEVSVKMGLCPDEDIARLRAHFENIGLPHTIKPFVTESWSGARLVELMGQDKKVRDNKITFILARGIGKAFITDEVDLSVVTNILQDAIDRARA</sequence>
<evidence type="ECO:0000256" key="12">
    <source>
        <dbReference type="ARBA" id="ARBA00022741"/>
    </source>
</evidence>
<dbReference type="PANTHER" id="PTHR43622">
    <property type="entry name" value="3-DEHYDROQUINATE SYNTHASE"/>
    <property type="match status" value="1"/>
</dbReference>
<keyword evidence="15 18" id="KW-0057">Aromatic amino acid biosynthesis</keyword>
<comment type="subcellular location">
    <subcellularLocation>
        <location evidence="4 18">Cytoplasm</location>
    </subcellularLocation>
</comment>
<evidence type="ECO:0000256" key="9">
    <source>
        <dbReference type="ARBA" id="ARBA00022490"/>
    </source>
</evidence>
<comment type="caution">
    <text evidence="21">The sequence shown here is derived from an EMBL/GenBank/DDBJ whole genome shotgun (WGS) entry which is preliminary data.</text>
</comment>
<evidence type="ECO:0000259" key="19">
    <source>
        <dbReference type="Pfam" id="PF01761"/>
    </source>
</evidence>
<dbReference type="Gene3D" id="3.40.50.1970">
    <property type="match status" value="1"/>
</dbReference>
<evidence type="ECO:0000256" key="16">
    <source>
        <dbReference type="ARBA" id="ARBA00023239"/>
    </source>
</evidence>
<evidence type="ECO:0000259" key="20">
    <source>
        <dbReference type="Pfam" id="PF24621"/>
    </source>
</evidence>
<evidence type="ECO:0000256" key="7">
    <source>
        <dbReference type="ARBA" id="ARBA00013031"/>
    </source>
</evidence>
<proteinExistence type="inferred from homology"/>
<feature type="binding site" evidence="18">
    <location>
        <position position="164"/>
    </location>
    <ligand>
        <name>NAD(+)</name>
        <dbReference type="ChEBI" id="CHEBI:57540"/>
    </ligand>
</feature>
<keyword evidence="10 18" id="KW-0028">Amino-acid biosynthesis</keyword>
<feature type="domain" description="3-dehydroquinate synthase N-terminal" evidence="19">
    <location>
        <begin position="80"/>
        <end position="191"/>
    </location>
</feature>
<dbReference type="UniPathway" id="UPA00053">
    <property type="reaction ID" value="UER00085"/>
</dbReference>
<dbReference type="Pfam" id="PF24621">
    <property type="entry name" value="DHQS_C"/>
    <property type="match status" value="1"/>
</dbReference>
<dbReference type="GO" id="GO:0046872">
    <property type="term" value="F:metal ion binding"/>
    <property type="evidence" value="ECO:0007669"/>
    <property type="project" value="UniProtKB-KW"/>
</dbReference>
<dbReference type="Proteomes" id="UP000295304">
    <property type="component" value="Unassembled WGS sequence"/>
</dbReference>
<keyword evidence="9 18" id="KW-0963">Cytoplasm</keyword>
<dbReference type="EC" id="4.2.3.4" evidence="7 18"/>
<dbReference type="PANTHER" id="PTHR43622:SF7">
    <property type="entry name" value="3-DEHYDROQUINATE SYNTHASE, CHLOROPLASTIC"/>
    <property type="match status" value="1"/>
</dbReference>
<dbReference type="InterPro" id="IPR030963">
    <property type="entry name" value="DHQ_synth_fam"/>
</dbReference>
<feature type="binding site" evidence="18">
    <location>
        <position position="261"/>
    </location>
    <ligand>
        <name>Zn(2+)</name>
        <dbReference type="ChEBI" id="CHEBI:29105"/>
    </ligand>
</feature>
<feature type="binding site" evidence="18">
    <location>
        <begin position="182"/>
        <end position="185"/>
    </location>
    <ligand>
        <name>NAD(+)</name>
        <dbReference type="ChEBI" id="CHEBI:57540"/>
    </ligand>
</feature>
<dbReference type="FunFam" id="3.40.50.1970:FF:000001">
    <property type="entry name" value="3-dehydroquinate synthase"/>
    <property type="match status" value="1"/>
</dbReference>
<keyword evidence="17 18" id="KW-0170">Cobalt</keyword>
<dbReference type="SUPFAM" id="SSF56796">
    <property type="entry name" value="Dehydroquinate synthase-like"/>
    <property type="match status" value="1"/>
</dbReference>
<feature type="binding site" evidence="18">
    <location>
        <begin position="118"/>
        <end position="122"/>
    </location>
    <ligand>
        <name>NAD(+)</name>
        <dbReference type="ChEBI" id="CHEBI:57540"/>
    </ligand>
</feature>
<dbReference type="NCBIfam" id="TIGR01357">
    <property type="entry name" value="aroB"/>
    <property type="match status" value="1"/>
</dbReference>
<dbReference type="EMBL" id="SLZW01000003">
    <property type="protein sequence ID" value="TCS63507.1"/>
    <property type="molecule type" value="Genomic_DNA"/>
</dbReference>
<dbReference type="GO" id="GO:0003856">
    <property type="term" value="F:3-dehydroquinate synthase activity"/>
    <property type="evidence" value="ECO:0007669"/>
    <property type="project" value="UniProtKB-UniRule"/>
</dbReference>
<dbReference type="GO" id="GO:0009073">
    <property type="term" value="P:aromatic amino acid family biosynthetic process"/>
    <property type="evidence" value="ECO:0007669"/>
    <property type="project" value="UniProtKB-KW"/>
</dbReference>
<feature type="binding site" evidence="18">
    <location>
        <position position="155"/>
    </location>
    <ligand>
        <name>NAD(+)</name>
        <dbReference type="ChEBI" id="CHEBI:57540"/>
    </ligand>
</feature>
<evidence type="ECO:0000256" key="11">
    <source>
        <dbReference type="ARBA" id="ARBA00022723"/>
    </source>
</evidence>
<dbReference type="HAMAP" id="MF_00110">
    <property type="entry name" value="DHQ_synthase"/>
    <property type="match status" value="1"/>
</dbReference>
<evidence type="ECO:0000256" key="2">
    <source>
        <dbReference type="ARBA" id="ARBA00001911"/>
    </source>
</evidence>
<feature type="binding site" evidence="18">
    <location>
        <position position="197"/>
    </location>
    <ligand>
        <name>Zn(2+)</name>
        <dbReference type="ChEBI" id="CHEBI:29105"/>
    </ligand>
</feature>
<dbReference type="GO" id="GO:0005737">
    <property type="term" value="C:cytoplasm"/>
    <property type="evidence" value="ECO:0007669"/>
    <property type="project" value="UniProtKB-SubCell"/>
</dbReference>
<dbReference type="GO" id="GO:0000166">
    <property type="term" value="F:nucleotide binding"/>
    <property type="evidence" value="ECO:0007669"/>
    <property type="project" value="UniProtKB-KW"/>
</dbReference>
<dbReference type="RefSeq" id="WP_132938482.1">
    <property type="nucleotide sequence ID" value="NZ_CP119676.1"/>
</dbReference>
<comment type="similarity">
    <text evidence="6 18">Belongs to the sugar phosphate cyclases superfamily. Dehydroquinate synthase family.</text>
</comment>
<dbReference type="GO" id="GO:0009423">
    <property type="term" value="P:chorismate biosynthetic process"/>
    <property type="evidence" value="ECO:0007669"/>
    <property type="project" value="UniProtKB-UniRule"/>
</dbReference>
<feature type="domain" description="3-dehydroquinate synthase C-terminal" evidence="20">
    <location>
        <begin position="194"/>
        <end position="344"/>
    </location>
</feature>
<evidence type="ECO:0000313" key="21">
    <source>
        <dbReference type="EMBL" id="TCS63507.1"/>
    </source>
</evidence>
<comment type="function">
    <text evidence="3 18">Catalyzes the conversion of 3-deoxy-D-arabino-heptulosonate 7-phosphate (DAHP) to dehydroquinate (DHQ).</text>
</comment>
<reference evidence="21 22" key="1">
    <citation type="submission" date="2019-03" db="EMBL/GenBank/DDBJ databases">
        <title>Genomic Encyclopedia of Type Strains, Phase IV (KMG-IV): sequencing the most valuable type-strain genomes for metagenomic binning, comparative biology and taxonomic classification.</title>
        <authorList>
            <person name="Goeker M."/>
        </authorList>
    </citation>
    <scope>NUCLEOTIDE SEQUENCE [LARGE SCALE GENOMIC DNA]</scope>
    <source>
        <strain evidence="21 22">DSM 101688</strain>
    </source>
</reference>
<dbReference type="Pfam" id="PF01761">
    <property type="entry name" value="DHQ_synthase"/>
    <property type="match status" value="1"/>
</dbReference>
<keyword evidence="14 18" id="KW-0520">NAD</keyword>
<keyword evidence="12 18" id="KW-0547">Nucleotide-binding</keyword>
<evidence type="ECO:0000256" key="18">
    <source>
        <dbReference type="HAMAP-Rule" id="MF_00110"/>
    </source>
</evidence>
<keyword evidence="13 18" id="KW-0862">Zinc</keyword>
<keyword evidence="11 18" id="KW-0479">Metal-binding</keyword>
<evidence type="ECO:0000256" key="1">
    <source>
        <dbReference type="ARBA" id="ARBA00001393"/>
    </source>
</evidence>
<dbReference type="GO" id="GO:0008652">
    <property type="term" value="P:amino acid biosynthetic process"/>
    <property type="evidence" value="ECO:0007669"/>
    <property type="project" value="UniProtKB-KW"/>
</dbReference>
<evidence type="ECO:0000256" key="4">
    <source>
        <dbReference type="ARBA" id="ARBA00004496"/>
    </source>
</evidence>
<feature type="binding site" evidence="18">
    <location>
        <begin position="142"/>
        <end position="143"/>
    </location>
    <ligand>
        <name>NAD(+)</name>
        <dbReference type="ChEBI" id="CHEBI:57540"/>
    </ligand>
</feature>
<comment type="cofactor">
    <cofactor evidence="18">
        <name>Co(2+)</name>
        <dbReference type="ChEBI" id="CHEBI:48828"/>
    </cofactor>
    <cofactor evidence="18">
        <name>Zn(2+)</name>
        <dbReference type="ChEBI" id="CHEBI:29105"/>
    </cofactor>
    <text evidence="18">Binds 1 divalent metal cation per subunit. Can use either Co(2+) or Zn(2+).</text>
</comment>
<keyword evidence="16 18" id="KW-0456">Lyase</keyword>
<dbReference type="CDD" id="cd08195">
    <property type="entry name" value="DHQS"/>
    <property type="match status" value="1"/>
</dbReference>
<evidence type="ECO:0000256" key="8">
    <source>
        <dbReference type="ARBA" id="ARBA00017684"/>
    </source>
</evidence>
<evidence type="ECO:0000256" key="10">
    <source>
        <dbReference type="ARBA" id="ARBA00022605"/>
    </source>
</evidence>
<evidence type="ECO:0000256" key="14">
    <source>
        <dbReference type="ARBA" id="ARBA00023027"/>
    </source>
</evidence>
<evidence type="ECO:0000256" key="5">
    <source>
        <dbReference type="ARBA" id="ARBA00004661"/>
    </source>
</evidence>
<feature type="binding site" evidence="18">
    <location>
        <position position="279"/>
    </location>
    <ligand>
        <name>Zn(2+)</name>
        <dbReference type="ChEBI" id="CHEBI:29105"/>
    </ligand>
</feature>
<keyword evidence="22" id="KW-1185">Reference proteome</keyword>
<dbReference type="InterPro" id="IPR016037">
    <property type="entry name" value="DHQ_synth_AroB"/>
</dbReference>
<accession>A0A4R3JCV7</accession>
<evidence type="ECO:0000256" key="3">
    <source>
        <dbReference type="ARBA" id="ARBA00003485"/>
    </source>
</evidence>
<evidence type="ECO:0000256" key="15">
    <source>
        <dbReference type="ARBA" id="ARBA00023141"/>
    </source>
</evidence>